<name>A0AAV5AKF4_9AGAM</name>
<evidence type="ECO:0000313" key="4">
    <source>
        <dbReference type="Proteomes" id="UP001050691"/>
    </source>
</evidence>
<keyword evidence="2" id="KW-0812">Transmembrane</keyword>
<feature type="compositionally biased region" description="Polar residues" evidence="1">
    <location>
        <begin position="166"/>
        <end position="175"/>
    </location>
</feature>
<keyword evidence="2" id="KW-0472">Membrane</keyword>
<comment type="caution">
    <text evidence="3">The sequence shown here is derived from an EMBL/GenBank/DDBJ whole genome shotgun (WGS) entry which is preliminary data.</text>
</comment>
<keyword evidence="2" id="KW-1133">Transmembrane helix</keyword>
<dbReference type="EMBL" id="BPWL01000010">
    <property type="protein sequence ID" value="GJJ15104.1"/>
    <property type="molecule type" value="Genomic_DNA"/>
</dbReference>
<gene>
    <name evidence="3" type="ORF">Clacol_009379</name>
</gene>
<keyword evidence="4" id="KW-1185">Reference proteome</keyword>
<feature type="transmembrane region" description="Helical" evidence="2">
    <location>
        <begin position="18"/>
        <end position="39"/>
    </location>
</feature>
<evidence type="ECO:0000256" key="2">
    <source>
        <dbReference type="SAM" id="Phobius"/>
    </source>
</evidence>
<feature type="region of interest" description="Disordered" evidence="1">
    <location>
        <begin position="160"/>
        <end position="194"/>
    </location>
</feature>
<organism evidence="3 4">
    <name type="scientific">Clathrus columnatus</name>
    <dbReference type="NCBI Taxonomy" id="1419009"/>
    <lineage>
        <taxon>Eukaryota</taxon>
        <taxon>Fungi</taxon>
        <taxon>Dikarya</taxon>
        <taxon>Basidiomycota</taxon>
        <taxon>Agaricomycotina</taxon>
        <taxon>Agaricomycetes</taxon>
        <taxon>Phallomycetidae</taxon>
        <taxon>Phallales</taxon>
        <taxon>Clathraceae</taxon>
        <taxon>Clathrus</taxon>
    </lineage>
</organism>
<dbReference type="Proteomes" id="UP001050691">
    <property type="component" value="Unassembled WGS sequence"/>
</dbReference>
<evidence type="ECO:0000256" key="1">
    <source>
        <dbReference type="SAM" id="MobiDB-lite"/>
    </source>
</evidence>
<reference evidence="3" key="1">
    <citation type="submission" date="2021-10" db="EMBL/GenBank/DDBJ databases">
        <title>De novo Genome Assembly of Clathrus columnatus (Basidiomycota, Fungi) Using Illumina and Nanopore Sequence Data.</title>
        <authorList>
            <person name="Ogiso-Tanaka E."/>
            <person name="Itagaki H."/>
            <person name="Hosoya T."/>
            <person name="Hosaka K."/>
        </authorList>
    </citation>
    <scope>NUCLEOTIDE SEQUENCE</scope>
    <source>
        <strain evidence="3">MO-923</strain>
    </source>
</reference>
<dbReference type="AlphaFoldDB" id="A0AAV5AKF4"/>
<sequence>MAAADLAPIISLGQCNDVVLLAGVSQILSFIGTQGLVSIRAYSLCQGNRRPIAGALSITFLTALIIQIYGTLRFCFVLAISTAQIFLVLYLTEFNDPLQVSALILCEFAVGLRKRDKKSLVLNSPALSLPILSSQENPAQTVRSVLGRLHESIVTEMGERNDISAMDTQGPQASISRLPGEANEGPQDENQLEEDVEHRLVVENNMV</sequence>
<accession>A0AAV5AKF4</accession>
<proteinExistence type="predicted"/>
<protein>
    <submittedName>
        <fullName evidence="3">Uncharacterized protein</fullName>
    </submittedName>
</protein>
<evidence type="ECO:0000313" key="3">
    <source>
        <dbReference type="EMBL" id="GJJ15104.1"/>
    </source>
</evidence>
<feature type="transmembrane region" description="Helical" evidence="2">
    <location>
        <begin position="51"/>
        <end position="70"/>
    </location>
</feature>